<evidence type="ECO:0000313" key="3">
    <source>
        <dbReference type="EMBL" id="VDN98158.1"/>
    </source>
</evidence>
<keyword evidence="2" id="KW-0732">Signal</keyword>
<name>A0A0R3T5G2_RODNA</name>
<reference evidence="5" key="1">
    <citation type="submission" date="2017-02" db="UniProtKB">
        <authorList>
            <consortium name="WormBaseParasite"/>
        </authorList>
    </citation>
    <scope>IDENTIFICATION</scope>
</reference>
<proteinExistence type="predicted"/>
<evidence type="ECO:0000313" key="5">
    <source>
        <dbReference type="WBParaSite" id="HNAJ_0000230001-mRNA-1"/>
    </source>
</evidence>
<protein>
    <submittedName>
        <fullName evidence="5">Ig-like domain-containing protein</fullName>
    </submittedName>
</protein>
<dbReference type="AlphaFoldDB" id="A0A0R3T5G2"/>
<feature type="signal peptide" evidence="2">
    <location>
        <begin position="1"/>
        <end position="18"/>
    </location>
</feature>
<dbReference type="SUPFAM" id="SSF48726">
    <property type="entry name" value="Immunoglobulin"/>
    <property type="match status" value="1"/>
</dbReference>
<dbReference type="Gene3D" id="2.60.40.10">
    <property type="entry name" value="Immunoglobulins"/>
    <property type="match status" value="1"/>
</dbReference>
<gene>
    <name evidence="3" type="ORF">HNAJ_LOCUS2299</name>
</gene>
<accession>A0A0R3T5G2</accession>
<dbReference type="WBParaSite" id="HNAJ_0000230001-mRNA-1">
    <property type="protein sequence ID" value="HNAJ_0000230001-mRNA-1"/>
    <property type="gene ID" value="HNAJ_0000230001"/>
</dbReference>
<evidence type="ECO:0000256" key="2">
    <source>
        <dbReference type="SAM" id="SignalP"/>
    </source>
</evidence>
<dbReference type="Proteomes" id="UP000278807">
    <property type="component" value="Unassembled WGS sequence"/>
</dbReference>
<keyword evidence="1" id="KW-1133">Transmembrane helix</keyword>
<dbReference type="InterPro" id="IPR013783">
    <property type="entry name" value="Ig-like_fold"/>
</dbReference>
<dbReference type="OrthoDB" id="10420471at2759"/>
<organism evidence="5">
    <name type="scientific">Rodentolepis nana</name>
    <name type="common">Dwarf tapeworm</name>
    <name type="synonym">Hymenolepis nana</name>
    <dbReference type="NCBI Taxonomy" id="102285"/>
    <lineage>
        <taxon>Eukaryota</taxon>
        <taxon>Metazoa</taxon>
        <taxon>Spiralia</taxon>
        <taxon>Lophotrochozoa</taxon>
        <taxon>Platyhelminthes</taxon>
        <taxon>Cestoda</taxon>
        <taxon>Eucestoda</taxon>
        <taxon>Cyclophyllidea</taxon>
        <taxon>Hymenolepididae</taxon>
        <taxon>Rodentolepis</taxon>
    </lineage>
</organism>
<feature type="chain" id="PRO_5043131698" evidence="2">
    <location>
        <begin position="19"/>
        <end position="499"/>
    </location>
</feature>
<evidence type="ECO:0000256" key="1">
    <source>
        <dbReference type="SAM" id="Phobius"/>
    </source>
</evidence>
<reference evidence="3 4" key="2">
    <citation type="submission" date="2018-11" db="EMBL/GenBank/DDBJ databases">
        <authorList>
            <consortium name="Pathogen Informatics"/>
        </authorList>
    </citation>
    <scope>NUCLEOTIDE SEQUENCE [LARGE SCALE GENOMIC DNA]</scope>
</reference>
<keyword evidence="4" id="KW-1185">Reference proteome</keyword>
<feature type="transmembrane region" description="Helical" evidence="1">
    <location>
        <begin position="355"/>
        <end position="383"/>
    </location>
</feature>
<dbReference type="EMBL" id="UZAE01001094">
    <property type="protein sequence ID" value="VDN98158.1"/>
    <property type="molecule type" value="Genomic_DNA"/>
</dbReference>
<keyword evidence="1" id="KW-0812">Transmembrane</keyword>
<keyword evidence="1" id="KW-0472">Membrane</keyword>
<dbReference type="InterPro" id="IPR036179">
    <property type="entry name" value="Ig-like_dom_sf"/>
</dbReference>
<sequence length="499" mass="58397">MFILVSVVFITLINFCNADYRTVNILLLKDFFVKSTSFKLFDNVKWFHNGVPVNQSSNRHVYFKNGTLKIIQAEVSDCGLYQKCVGTKCSTPIIAEIQDLHRVQKDGITWVFKYDKPNSYTYWEPATEIQCGVNLPESYPHFHVNWSYSSQNGFQVGSSIFLVRNHTITNKSGHTYFYSSLILLQNPRDTVFTCRFFVRTKWGHLLKYEQDFYPNFSGFSLRGSVREYVRYTPKKHKSDFRVHAPAITLSYEKRGGSINATCFSKEGPVQLYIASDVESLNRYNGYWFALTNKLLSLLNFSEAEMNGTYFSSYLFNSSEFISQEVYVVCRCLDKYSFRRLEAQNYSTFSETHPSLLIFFQSLAFTTCFLIVILVFPVTVMWCLKRCRKLRIKRLQRRPSLIYRSIDAVECQQPCPQTHDYVNISITYCPRRIESAESSEDYLEPKRLELKTTSQTRSVRFHLLGESPPTPRYHDSPFLKNWDWRLYITNSRISIDYLIA</sequence>
<evidence type="ECO:0000313" key="4">
    <source>
        <dbReference type="Proteomes" id="UP000278807"/>
    </source>
</evidence>